<reference evidence="2" key="1">
    <citation type="journal article" date="2013" name="Science">
        <title>Gene transfer from bacteria and archaea facilitated evolution of an extremophilic eukaryote.</title>
        <authorList>
            <person name="Schonknecht G."/>
            <person name="Chen W.H."/>
            <person name="Ternes C.M."/>
            <person name="Barbier G.G."/>
            <person name="Shrestha R.P."/>
            <person name="Stanke M."/>
            <person name="Brautigam A."/>
            <person name="Baker B.J."/>
            <person name="Banfield J.F."/>
            <person name="Garavito R.M."/>
            <person name="Carr K."/>
            <person name="Wilkerson C."/>
            <person name="Rensing S.A."/>
            <person name="Gagneul D."/>
            <person name="Dickenson N.E."/>
            <person name="Oesterhelt C."/>
            <person name="Lercher M.J."/>
            <person name="Weber A.P."/>
        </authorList>
    </citation>
    <scope>NUCLEOTIDE SEQUENCE [LARGE SCALE GENOMIC DNA]</scope>
    <source>
        <strain evidence="2">074W</strain>
    </source>
</reference>
<dbReference type="KEGG" id="gsl:Gasu_51070"/>
<sequence>MLQFARQFCDVNAVVFYLDYVLQFAGMNDSHSVDMSLTNGFAAIVFRIDWEGDFFYWPPCHLSFSCCGCVDSPPLEVARPGPLLLGL</sequence>
<dbReference type="GeneID" id="17086295"/>
<dbReference type="EMBL" id="KB454533">
    <property type="protein sequence ID" value="EME27381.1"/>
    <property type="molecule type" value="Genomic_DNA"/>
</dbReference>
<dbReference type="AlphaFoldDB" id="M2VVY6"/>
<proteinExistence type="predicted"/>
<evidence type="ECO:0000313" key="1">
    <source>
        <dbReference type="EMBL" id="EME27381.1"/>
    </source>
</evidence>
<protein>
    <submittedName>
        <fullName evidence="1">Uncharacterized protein</fullName>
    </submittedName>
</protein>
<evidence type="ECO:0000313" key="2">
    <source>
        <dbReference type="Proteomes" id="UP000030680"/>
    </source>
</evidence>
<dbReference type="RefSeq" id="XP_005703901.1">
    <property type="nucleotide sequence ID" value="XM_005703844.1"/>
</dbReference>
<dbReference type="Gramene" id="EME27381">
    <property type="protein sequence ID" value="EME27381"/>
    <property type="gene ID" value="Gasu_51070"/>
</dbReference>
<dbReference type="Proteomes" id="UP000030680">
    <property type="component" value="Unassembled WGS sequence"/>
</dbReference>
<dbReference type="Gene3D" id="1.20.1250.20">
    <property type="entry name" value="MFS general substrate transporter like domains"/>
    <property type="match status" value="1"/>
</dbReference>
<dbReference type="OrthoDB" id="3825at2759"/>
<keyword evidence="2" id="KW-1185">Reference proteome</keyword>
<accession>M2VVY6</accession>
<name>M2VVY6_GALSU</name>
<dbReference type="InterPro" id="IPR036259">
    <property type="entry name" value="MFS_trans_sf"/>
</dbReference>
<organism evidence="1 2">
    <name type="scientific">Galdieria sulphuraria</name>
    <name type="common">Red alga</name>
    <dbReference type="NCBI Taxonomy" id="130081"/>
    <lineage>
        <taxon>Eukaryota</taxon>
        <taxon>Rhodophyta</taxon>
        <taxon>Bangiophyceae</taxon>
        <taxon>Galdieriales</taxon>
        <taxon>Galdieriaceae</taxon>
        <taxon>Galdieria</taxon>
    </lineage>
</organism>
<gene>
    <name evidence="1" type="ORF">Gasu_51070</name>
</gene>